<dbReference type="Pfam" id="PF01464">
    <property type="entry name" value="SLT"/>
    <property type="match status" value="1"/>
</dbReference>
<dbReference type="InterPro" id="IPR008258">
    <property type="entry name" value="Transglycosylase_SLT_dom_1"/>
</dbReference>
<dbReference type="SUPFAM" id="SSF53955">
    <property type="entry name" value="Lysozyme-like"/>
    <property type="match status" value="1"/>
</dbReference>
<feature type="domain" description="LysM" evidence="1">
    <location>
        <begin position="425"/>
        <end position="469"/>
    </location>
</feature>
<evidence type="ECO:0000259" key="1">
    <source>
        <dbReference type="PROSITE" id="PS51782"/>
    </source>
</evidence>
<dbReference type="Gene3D" id="3.10.350.10">
    <property type="entry name" value="LysM domain"/>
    <property type="match status" value="3"/>
</dbReference>
<dbReference type="OrthoDB" id="9815002at2"/>
<keyword evidence="3" id="KW-1185">Reference proteome</keyword>
<dbReference type="PANTHER" id="PTHR33734">
    <property type="entry name" value="LYSM DOMAIN-CONTAINING GPI-ANCHORED PROTEIN 2"/>
    <property type="match status" value="1"/>
</dbReference>
<dbReference type="AlphaFoldDB" id="A0A5C1Q6W5"/>
<dbReference type="InterPro" id="IPR018392">
    <property type="entry name" value="LysM"/>
</dbReference>
<feature type="domain" description="LysM" evidence="1">
    <location>
        <begin position="485"/>
        <end position="529"/>
    </location>
</feature>
<dbReference type="PROSITE" id="PS51257">
    <property type="entry name" value="PROKAR_LIPOPROTEIN"/>
    <property type="match status" value="1"/>
</dbReference>
<reference evidence="2 3" key="1">
    <citation type="submission" date="2019-02" db="EMBL/GenBank/DDBJ databases">
        <authorList>
            <person name="Fomenkov A."/>
            <person name="Dubinina G."/>
            <person name="Grabovich M."/>
            <person name="Vincze T."/>
            <person name="Roberts R.J."/>
        </authorList>
    </citation>
    <scope>NUCLEOTIDE SEQUENCE [LARGE SCALE GENOMIC DNA]</scope>
    <source>
        <strain evidence="2 3">P</strain>
    </source>
</reference>
<dbReference type="GO" id="GO:0008932">
    <property type="term" value="F:lytic endotransglycosylase activity"/>
    <property type="evidence" value="ECO:0007669"/>
    <property type="project" value="TreeGrafter"/>
</dbReference>
<sequence length="530" mass="61316">MKRIIYLSLIIFFLYSCRTTDKKPINKDVYNLETDQVFLPLQESLESEDNPTKEEDLVTEESIRVYDLTVLKGGSYPKIKNDTPFTPIELEILQNESGIEIVATNEIAHYFKYFLRDKKELINKWIINSEKYIPEIRELFISNGLPVELIYLPFLESGYNTNAYSRAGAGGIWQFMPATARSYGLAVNWWTDERRSPFLTTPYAIKHLKRLYSIFGDWYLTLAAYNAGEGRISRAMEKSSSNDYESLIRSKTLSNETIKYVPQFIAIVKIMKNLEQLGLKPINWNIESNYTKTTIPGGVDLVEFSNSIDLKWSDFINLNPSFRRKVSDPNRDSTVLIPNKYYEKADQYLSTVNPITSNKLHYYTVKSGDSWWFLSKLTSTNILTLKRLNNINSNNLKIGQRLLLPKTELVTTQSNQYKKSNNKLQVHTVRSGDTISSISIYYNIKLNSLYKENNLNSYSILHIGQKIKLPGYELEEQKKSLDSDKYYTVKSGDSIWLIAQKTKIPYKKLLEINKLNSKSKLSIGDRILLY</sequence>
<dbReference type="RefSeq" id="WP_149566491.1">
    <property type="nucleotide sequence ID" value="NZ_CP035807.1"/>
</dbReference>
<proteinExistence type="predicted"/>
<dbReference type="CDD" id="cd16894">
    <property type="entry name" value="MltD-like"/>
    <property type="match status" value="1"/>
</dbReference>
<dbReference type="KEGG" id="sper:EW093_00435"/>
<reference evidence="2 3" key="2">
    <citation type="submission" date="2019-09" db="EMBL/GenBank/DDBJ databases">
        <title>Complete Genome Sequence and Methylome Analysis of free living Spirochaetas.</title>
        <authorList>
            <person name="Leshcheva N."/>
            <person name="Mikheeva N."/>
        </authorList>
    </citation>
    <scope>NUCLEOTIDE SEQUENCE [LARGE SCALE GENOMIC DNA]</scope>
    <source>
        <strain evidence="2 3">P</strain>
    </source>
</reference>
<dbReference type="PANTHER" id="PTHR33734:SF22">
    <property type="entry name" value="MEMBRANE-BOUND LYTIC MUREIN TRANSGLYCOSYLASE D"/>
    <property type="match status" value="1"/>
</dbReference>
<dbReference type="CDD" id="cd00118">
    <property type="entry name" value="LysM"/>
    <property type="match status" value="3"/>
</dbReference>
<gene>
    <name evidence="2" type="ORF">EW093_00435</name>
</gene>
<name>A0A5C1Q6W5_9SPIO</name>
<protein>
    <submittedName>
        <fullName evidence="2">LysM peptidoglycan-binding domain-containing protein</fullName>
    </submittedName>
</protein>
<dbReference type="Pfam" id="PF01476">
    <property type="entry name" value="LysM"/>
    <property type="match status" value="3"/>
</dbReference>
<dbReference type="Proteomes" id="UP000323824">
    <property type="component" value="Chromosome"/>
</dbReference>
<organism evidence="2 3">
    <name type="scientific">Thiospirochaeta perfilievii</name>
    <dbReference type="NCBI Taxonomy" id="252967"/>
    <lineage>
        <taxon>Bacteria</taxon>
        <taxon>Pseudomonadati</taxon>
        <taxon>Spirochaetota</taxon>
        <taxon>Spirochaetia</taxon>
        <taxon>Spirochaetales</taxon>
        <taxon>Spirochaetaceae</taxon>
        <taxon>Thiospirochaeta</taxon>
    </lineage>
</organism>
<dbReference type="PROSITE" id="PS51782">
    <property type="entry name" value="LYSM"/>
    <property type="match status" value="3"/>
</dbReference>
<accession>A0A5C1Q6W5</accession>
<dbReference type="SUPFAM" id="SSF54106">
    <property type="entry name" value="LysM domain"/>
    <property type="match status" value="3"/>
</dbReference>
<feature type="domain" description="LysM" evidence="1">
    <location>
        <begin position="361"/>
        <end position="404"/>
    </location>
</feature>
<dbReference type="InterPro" id="IPR023346">
    <property type="entry name" value="Lysozyme-like_dom_sf"/>
</dbReference>
<dbReference type="Gene3D" id="1.10.530.10">
    <property type="match status" value="1"/>
</dbReference>
<dbReference type="InterPro" id="IPR036779">
    <property type="entry name" value="LysM_dom_sf"/>
</dbReference>
<dbReference type="EMBL" id="CP035807">
    <property type="protein sequence ID" value="QEN03231.1"/>
    <property type="molecule type" value="Genomic_DNA"/>
</dbReference>
<dbReference type="SMART" id="SM00257">
    <property type="entry name" value="LysM"/>
    <property type="match status" value="3"/>
</dbReference>
<evidence type="ECO:0000313" key="3">
    <source>
        <dbReference type="Proteomes" id="UP000323824"/>
    </source>
</evidence>
<evidence type="ECO:0000313" key="2">
    <source>
        <dbReference type="EMBL" id="QEN03231.1"/>
    </source>
</evidence>